<comment type="caution">
    <text evidence="4">The sequence shown here is derived from an EMBL/GenBank/DDBJ whole genome shotgun (WGS) entry which is preliminary data.</text>
</comment>
<dbReference type="PANTHER" id="PTHR28260:SF1">
    <property type="entry name" value="SPINDLE POLE BODY COMPONENT SPC105"/>
    <property type="match status" value="1"/>
</dbReference>
<feature type="compositionally biased region" description="Low complexity" evidence="2">
    <location>
        <begin position="102"/>
        <end position="118"/>
    </location>
</feature>
<organism evidence="4 5">
    <name type="scientific">Sarocladium strictum</name>
    <name type="common">Black bundle disease fungus</name>
    <name type="synonym">Acremonium strictum</name>
    <dbReference type="NCBI Taxonomy" id="5046"/>
    <lineage>
        <taxon>Eukaryota</taxon>
        <taxon>Fungi</taxon>
        <taxon>Dikarya</taxon>
        <taxon>Ascomycota</taxon>
        <taxon>Pezizomycotina</taxon>
        <taxon>Sordariomycetes</taxon>
        <taxon>Hypocreomycetidae</taxon>
        <taxon>Hypocreales</taxon>
        <taxon>Sarocladiaceae</taxon>
        <taxon>Sarocladium</taxon>
    </lineage>
</organism>
<sequence>MAPAGESALSTNRRPRRSLVIQNGTRKPSDKENATIDVGSTLAESRKKSRSKSMGPGGLDALKQGSGNRRASLAVPTKVPRSILKPTISPLPEIPALKTRSARSSGSTTEMSSTSSKSLTDDFSGSKIAIKTEEEQQAAAREREERDRRDARRKSLANRRVSFAAEATLHTFHEIEFPQDSTTSTDSTKRRSSVVGRESTPYTAPSTSSTESSNNPTKRRRSSVVEPPQPQQHSPQDDTITSTIYSSDSEHADVTEEIAVVEDDGNSSSDSDDGTMMSMDDATGTSIGSERSHISEGESSTLDEALRLAAQRAGSQRGNENDSDSDDGEEVIPSFGWIKKAPTAADNGNQAPEVDEGTEMSMDITQAVGNIINGTAPQIEDEDDNDMSMEVTQAVGGILSKSTEFQETSEVDNDQSGDATMDLTTAVGGIRSRRTSDFYDSDGNEDMSMELTTALGGVLDHKPRQSIEGASRRQSAVHETDDGGDDTGLMDMTVSVGRIVSAAVQQVDNTDGDETLGMDMTAAIGGIIGSEQPSSRALGKRILEEEVDAPDGPEKAILAAMSQSPSPKRRSSRTQQSQVAEDDAEHAAFQGRGLRRSNGPPSAPAITTTPPSRTSSPARPRTPQQSAPQQTSSSPIKMTPQSAQRTPKSSTSARVNRPRSVGSSAKKTNVHKSLVFRNDPHTGSRTPTVVLTPQPRRLSGVGVDRDGLGSPRVAALFDRRSSIGDAATDFVPGKRGVAFADPKQISAEIDRERQLDEERENGRRIMEREADNGDAALNLREMIDSLSPKRNPLKGRKSLAVGSARGVLGKRPMELDSDDDAEENDGVKRLKGHQASPVKNVRLQQPPSKAETAGRPMISSQRNLQPGQVTTPSLSSPTKGDGATTPRHQLRFKEVDDDPTATQDMNFHRSPIKDLAELERQAEDGQIHLQDFLNMTSIRFMELNTTKRRHTVAPGSMQDASLADGEDDMSLERCVVAGACTVPSLELYQHSCRELKKYISEGRRIVREIETDTFEENPPLFREYLSATPEVKALMDNQFKNVKTHARLLSKNMWYEWRMKLQDGLKEGLVGIAEGMVEDEENLNKQEELLNSVLPSLTARHEALEQERTNLEEVARELADCDPAELQATRDELVNLDLEIERKKQLIAELRQEFEESEANVKVLTEQKQQCQNDIREAEKIREDCRGWTSTEVSALKARVDELEKQHGWAVTGISGTVLSMSYQREIELVFDIRSFQPHQPNSQIEVYYVADARRDNPRPNTADKAFFVRAIRDHVRALPQSRTKVPHLLRMVREAWDKANLVSEEIERVNLTFPTKVVSGGPDGDDSVVEMRSSLLMVPLESRVEVTLRLHPSGSSDDGISIGIKPEAKVLYGESFNVNKIKEFVGTRVGEVVGGKEEPWSDILVELHAKLLSRGKKTA</sequence>
<feature type="compositionally biased region" description="Low complexity" evidence="2">
    <location>
        <begin position="274"/>
        <end position="286"/>
    </location>
</feature>
<feature type="compositionally biased region" description="Basic and acidic residues" evidence="2">
    <location>
        <begin position="130"/>
        <end position="150"/>
    </location>
</feature>
<evidence type="ECO:0000259" key="3">
    <source>
        <dbReference type="SMART" id="SM00787"/>
    </source>
</evidence>
<dbReference type="InterPro" id="IPR040850">
    <property type="entry name" value="Knl1_RWD_C"/>
</dbReference>
<feature type="region of interest" description="Disordered" evidence="2">
    <location>
        <begin position="1"/>
        <end position="359"/>
    </location>
</feature>
<evidence type="ECO:0000313" key="5">
    <source>
        <dbReference type="Proteomes" id="UP001175261"/>
    </source>
</evidence>
<feature type="compositionally biased region" description="Polar residues" evidence="2">
    <location>
        <begin position="858"/>
        <end position="878"/>
    </location>
</feature>
<feature type="region of interest" description="Disordered" evidence="2">
    <location>
        <begin position="466"/>
        <end position="488"/>
    </location>
</feature>
<evidence type="ECO:0000256" key="2">
    <source>
        <dbReference type="SAM" id="MobiDB-lite"/>
    </source>
</evidence>
<feature type="compositionally biased region" description="Low complexity" evidence="2">
    <location>
        <begin position="231"/>
        <end position="247"/>
    </location>
</feature>
<proteinExistence type="predicted"/>
<feature type="domain" description="Spc7 kinetochore protein" evidence="3">
    <location>
        <begin position="912"/>
        <end position="1232"/>
    </location>
</feature>
<feature type="coiled-coil region" evidence="1">
    <location>
        <begin position="1094"/>
        <end position="1184"/>
    </location>
</feature>
<dbReference type="Pfam" id="PF08317">
    <property type="entry name" value="Spc7"/>
    <property type="match status" value="1"/>
</dbReference>
<gene>
    <name evidence="4" type="ORF">NLU13_8051</name>
</gene>
<keyword evidence="5" id="KW-1185">Reference proteome</keyword>
<dbReference type="InterPro" id="IPR033338">
    <property type="entry name" value="Spc105/Spc7"/>
</dbReference>
<dbReference type="GO" id="GO:1990758">
    <property type="term" value="P:mitotic sister chromatid biorientation"/>
    <property type="evidence" value="ECO:0007669"/>
    <property type="project" value="TreeGrafter"/>
</dbReference>
<protein>
    <recommendedName>
        <fullName evidence="3">Spc7 kinetochore protein domain-containing protein</fullName>
    </recommendedName>
</protein>
<dbReference type="Pfam" id="PF15402">
    <property type="entry name" value="MELT_2"/>
    <property type="match status" value="6"/>
</dbReference>
<dbReference type="SMART" id="SM01315">
    <property type="entry name" value="Spc7_N"/>
    <property type="match status" value="1"/>
</dbReference>
<feature type="compositionally biased region" description="Low complexity" evidence="2">
    <location>
        <begin position="198"/>
        <end position="216"/>
    </location>
</feature>
<feature type="compositionally biased region" description="Acidic residues" evidence="2">
    <location>
        <begin position="815"/>
        <end position="824"/>
    </location>
</feature>
<reference evidence="4" key="1">
    <citation type="submission" date="2022-10" db="EMBL/GenBank/DDBJ databases">
        <title>Determination and structural analysis of whole genome sequence of Sarocladium strictum F4-1.</title>
        <authorList>
            <person name="Hu L."/>
            <person name="Jiang Y."/>
        </authorList>
    </citation>
    <scope>NUCLEOTIDE SEQUENCE</scope>
    <source>
        <strain evidence="4">F4-1</strain>
    </source>
</reference>
<feature type="region of interest" description="Disordered" evidence="2">
    <location>
        <begin position="804"/>
        <end position="906"/>
    </location>
</feature>
<dbReference type="SMART" id="SM00787">
    <property type="entry name" value="Spc7"/>
    <property type="match status" value="1"/>
</dbReference>
<dbReference type="GO" id="GO:0007094">
    <property type="term" value="P:mitotic spindle assembly checkpoint signaling"/>
    <property type="evidence" value="ECO:0007669"/>
    <property type="project" value="TreeGrafter"/>
</dbReference>
<dbReference type="Pfam" id="PF18210">
    <property type="entry name" value="Knl1_RWD_C"/>
    <property type="match status" value="1"/>
</dbReference>
<feature type="compositionally biased region" description="Acidic residues" evidence="2">
    <location>
        <begin position="321"/>
        <end position="330"/>
    </location>
</feature>
<dbReference type="Proteomes" id="UP001175261">
    <property type="component" value="Unassembled WGS sequence"/>
</dbReference>
<accession>A0AA39GAX6</accession>
<feature type="compositionally biased region" description="Low complexity" evidence="2">
    <location>
        <begin position="604"/>
        <end position="635"/>
    </location>
</feature>
<feature type="region of interest" description="Disordered" evidence="2">
    <location>
        <begin position="527"/>
        <end position="692"/>
    </location>
</feature>
<dbReference type="EMBL" id="JAPDFR010000008">
    <property type="protein sequence ID" value="KAK0383962.1"/>
    <property type="molecule type" value="Genomic_DNA"/>
</dbReference>
<name>A0AA39GAX6_SARSR</name>
<dbReference type="PANTHER" id="PTHR28260">
    <property type="entry name" value="SPINDLE POLE BODY COMPONENT SPC105"/>
    <property type="match status" value="1"/>
</dbReference>
<evidence type="ECO:0000256" key="1">
    <source>
        <dbReference type="SAM" id="Coils"/>
    </source>
</evidence>
<dbReference type="InterPro" id="IPR013253">
    <property type="entry name" value="Spc7_domain"/>
</dbReference>
<feature type="compositionally biased region" description="Acidic residues" evidence="2">
    <location>
        <begin position="255"/>
        <end position="273"/>
    </location>
</feature>
<feature type="compositionally biased region" description="Polar residues" evidence="2">
    <location>
        <begin position="681"/>
        <end position="691"/>
    </location>
</feature>
<dbReference type="GO" id="GO:0034501">
    <property type="term" value="P:protein localization to kinetochore"/>
    <property type="evidence" value="ECO:0007669"/>
    <property type="project" value="TreeGrafter"/>
</dbReference>
<dbReference type="GO" id="GO:0000776">
    <property type="term" value="C:kinetochore"/>
    <property type="evidence" value="ECO:0007669"/>
    <property type="project" value="TreeGrafter"/>
</dbReference>
<evidence type="ECO:0000313" key="4">
    <source>
        <dbReference type="EMBL" id="KAK0383962.1"/>
    </source>
</evidence>
<feature type="compositionally biased region" description="Polar residues" evidence="2">
    <location>
        <begin position="639"/>
        <end position="654"/>
    </location>
</feature>
<keyword evidence="1" id="KW-0175">Coiled coil</keyword>